<comment type="caution">
    <text evidence="6">The sequence shown here is derived from an EMBL/GenBank/DDBJ whole genome shotgun (WGS) entry which is preliminary data.</text>
</comment>
<dbReference type="Gene3D" id="2.60.120.200">
    <property type="match status" value="1"/>
</dbReference>
<feature type="disulfide bond" evidence="2">
    <location>
        <begin position="35"/>
        <end position="45"/>
    </location>
</feature>
<keyword evidence="7" id="KW-1185">Reference proteome</keyword>
<protein>
    <submittedName>
        <fullName evidence="6">Unnamed protein product</fullName>
    </submittedName>
</protein>
<keyword evidence="4" id="KW-0732">Signal</keyword>
<gene>
    <name evidence="6" type="ORF">Plil01_000584500</name>
</gene>
<evidence type="ECO:0000256" key="2">
    <source>
        <dbReference type="PIRSR" id="PIRSR638964-3"/>
    </source>
</evidence>
<name>A0A9W6WU85_9STRA</name>
<evidence type="ECO:0000256" key="1">
    <source>
        <dbReference type="PIRSR" id="PIRSR638964-1"/>
    </source>
</evidence>
<dbReference type="Proteomes" id="UP001165083">
    <property type="component" value="Unassembled WGS sequence"/>
</dbReference>
<dbReference type="GO" id="GO:0046556">
    <property type="term" value="F:alpha-L-arabinofuranosidase activity"/>
    <property type="evidence" value="ECO:0007669"/>
    <property type="project" value="InterPro"/>
</dbReference>
<dbReference type="AlphaFoldDB" id="A0A9W6WU85"/>
<dbReference type="PANTHER" id="PTHR39447:SF2">
    <property type="entry name" value="ALPHA-L-ARABINOFURANOSIDASE B"/>
    <property type="match status" value="1"/>
</dbReference>
<evidence type="ECO:0000313" key="6">
    <source>
        <dbReference type="EMBL" id="GMF16422.1"/>
    </source>
</evidence>
<organism evidence="6 7">
    <name type="scientific">Phytophthora lilii</name>
    <dbReference type="NCBI Taxonomy" id="2077276"/>
    <lineage>
        <taxon>Eukaryota</taxon>
        <taxon>Sar</taxon>
        <taxon>Stramenopiles</taxon>
        <taxon>Oomycota</taxon>
        <taxon>Peronosporomycetes</taxon>
        <taxon>Peronosporales</taxon>
        <taxon>Peronosporaceae</taxon>
        <taxon>Phytophthora</taxon>
    </lineage>
</organism>
<feature type="domain" description="Alpha-L-arabinofuranosidase B catalytic" evidence="5">
    <location>
        <begin position="34"/>
        <end position="342"/>
    </location>
</feature>
<feature type="disulfide bond" evidence="2">
    <location>
        <begin position="186"/>
        <end position="187"/>
    </location>
</feature>
<dbReference type="OrthoDB" id="157622at2759"/>
<evidence type="ECO:0000256" key="4">
    <source>
        <dbReference type="SAM" id="SignalP"/>
    </source>
</evidence>
<dbReference type="InterPro" id="IPR015289">
    <property type="entry name" value="A-L-arabinofuranosidase_B_cat"/>
</dbReference>
<feature type="signal peptide" evidence="4">
    <location>
        <begin position="1"/>
        <end position="32"/>
    </location>
</feature>
<dbReference type="InterPro" id="IPR038964">
    <property type="entry name" value="ABFB"/>
</dbReference>
<dbReference type="GO" id="GO:0045490">
    <property type="term" value="P:pectin catabolic process"/>
    <property type="evidence" value="ECO:0007669"/>
    <property type="project" value="TreeGrafter"/>
</dbReference>
<feature type="disulfide bond" evidence="2">
    <location>
        <begin position="95"/>
        <end position="100"/>
    </location>
</feature>
<evidence type="ECO:0000313" key="7">
    <source>
        <dbReference type="Proteomes" id="UP001165083"/>
    </source>
</evidence>
<proteinExistence type="predicted"/>
<feature type="active site" description="Proton donor" evidence="1">
    <location>
        <position position="306"/>
    </location>
</feature>
<dbReference type="GO" id="GO:0031221">
    <property type="term" value="P:arabinan metabolic process"/>
    <property type="evidence" value="ECO:0007669"/>
    <property type="project" value="InterPro"/>
</dbReference>
<dbReference type="SUPFAM" id="SSF49899">
    <property type="entry name" value="Concanavalin A-like lectins/glucanases"/>
    <property type="match status" value="1"/>
</dbReference>
<keyword evidence="2" id="KW-1015">Disulfide bond</keyword>
<dbReference type="Pfam" id="PF09206">
    <property type="entry name" value="ArabFuran-catal"/>
    <property type="match status" value="1"/>
</dbReference>
<feature type="chain" id="PRO_5040933908" evidence="4">
    <location>
        <begin position="33"/>
        <end position="363"/>
    </location>
</feature>
<dbReference type="EMBL" id="BSXW01000251">
    <property type="protein sequence ID" value="GMF16422.1"/>
    <property type="molecule type" value="Genomic_DNA"/>
</dbReference>
<feature type="region of interest" description="Disordered" evidence="3">
    <location>
        <begin position="115"/>
        <end position="134"/>
    </location>
</feature>
<evidence type="ECO:0000256" key="3">
    <source>
        <dbReference type="SAM" id="MobiDB-lite"/>
    </source>
</evidence>
<dbReference type="GO" id="GO:0019566">
    <property type="term" value="P:arabinose metabolic process"/>
    <property type="evidence" value="ECO:0007669"/>
    <property type="project" value="InterPro"/>
</dbReference>
<dbReference type="InterPro" id="IPR013320">
    <property type="entry name" value="ConA-like_dom_sf"/>
</dbReference>
<accession>A0A9W6WU85</accession>
<evidence type="ECO:0000259" key="5">
    <source>
        <dbReference type="Pfam" id="PF09206"/>
    </source>
</evidence>
<feature type="active site" description="Nucleophile" evidence="1">
    <location>
        <position position="231"/>
    </location>
</feature>
<reference evidence="6" key="1">
    <citation type="submission" date="2023-04" db="EMBL/GenBank/DDBJ databases">
        <title>Phytophthora lilii NBRC 32176.</title>
        <authorList>
            <person name="Ichikawa N."/>
            <person name="Sato H."/>
            <person name="Tonouchi N."/>
        </authorList>
    </citation>
    <scope>NUCLEOTIDE SEQUENCE</scope>
    <source>
        <strain evidence="6">NBRC 32176</strain>
    </source>
</reference>
<sequence>MQDASKWNANSRLTMLRGLSLLAAILLGTANAGPCDIYNGAKTPCVAAHSTVRALLDAYTDGLYQVTRASDSKTMDVKPLTAGGIADAASQDTFCKGTTCTITIIYDQSGKGNHLTPAPAGGAKDTPEGPATADRLPVTIGREKAYGVWIESGIGYRNNNTTGIATGDDAEAIYMVADGTHYNAGCCFDYGNAETNNKDDGAATMEAIYIGNSTQWGFGEGTGPWVMADLEDGLFGCAAGKYCSNTPTVQYPYLVAMLKGRSGGTFALKQGNAQSGPLQTTYDGARPKGYTVMKKQGSIILGIGGDNSNWAVGSFYEGVMVRGDPTDDIDGKIQENIVAAAYGGESEAPTYTFSNLGSQSSSN</sequence>
<dbReference type="PANTHER" id="PTHR39447">
    <property type="entry name" value="ALPHA-L-ARABINOFURANOSIDASE B"/>
    <property type="match status" value="1"/>
</dbReference>